<dbReference type="GO" id="GO:0008999">
    <property type="term" value="F:protein-N-terminal-alanine acetyltransferase activity"/>
    <property type="evidence" value="ECO:0007669"/>
    <property type="project" value="TreeGrafter"/>
</dbReference>
<dbReference type="Gene3D" id="3.40.630.30">
    <property type="match status" value="1"/>
</dbReference>
<evidence type="ECO:0000313" key="3">
    <source>
        <dbReference type="Proteomes" id="UP000192591"/>
    </source>
</evidence>
<dbReference type="Proteomes" id="UP000192591">
    <property type="component" value="Unassembled WGS sequence"/>
</dbReference>
<comment type="caution">
    <text evidence="2">The sequence shown here is derived from an EMBL/GenBank/DDBJ whole genome shotgun (WGS) entry which is preliminary data.</text>
</comment>
<evidence type="ECO:0000313" key="2">
    <source>
        <dbReference type="EMBL" id="OQO89843.1"/>
    </source>
</evidence>
<protein>
    <submittedName>
        <fullName evidence="2">GNAT family N-acetyltransferase</fullName>
    </submittedName>
</protein>
<dbReference type="PANTHER" id="PTHR43441">
    <property type="entry name" value="RIBOSOMAL-PROTEIN-SERINE ACETYLTRANSFERASE"/>
    <property type="match status" value="1"/>
</dbReference>
<organism evidence="2 3">
    <name type="scientific">Saccharomonospora piscinae</name>
    <dbReference type="NCBI Taxonomy" id="687388"/>
    <lineage>
        <taxon>Bacteria</taxon>
        <taxon>Bacillati</taxon>
        <taxon>Actinomycetota</taxon>
        <taxon>Actinomycetes</taxon>
        <taxon>Pseudonocardiales</taxon>
        <taxon>Pseudonocardiaceae</taxon>
        <taxon>Saccharomonospora</taxon>
    </lineage>
</organism>
<dbReference type="SUPFAM" id="SSF55729">
    <property type="entry name" value="Acyl-CoA N-acyltransferases (Nat)"/>
    <property type="match status" value="1"/>
</dbReference>
<dbReference type="InterPro" id="IPR016181">
    <property type="entry name" value="Acyl_CoA_acyltransferase"/>
</dbReference>
<keyword evidence="2" id="KW-0808">Transferase</keyword>
<dbReference type="Pfam" id="PF13302">
    <property type="entry name" value="Acetyltransf_3"/>
    <property type="match status" value="1"/>
</dbReference>
<gene>
    <name evidence="2" type="ORF">B1813_18515</name>
</gene>
<keyword evidence="3" id="KW-1185">Reference proteome</keyword>
<dbReference type="STRING" id="1962155.B1813_18515"/>
<dbReference type="InterPro" id="IPR000182">
    <property type="entry name" value="GNAT_dom"/>
</dbReference>
<dbReference type="PROSITE" id="PS51186">
    <property type="entry name" value="GNAT"/>
    <property type="match status" value="1"/>
</dbReference>
<proteinExistence type="predicted"/>
<accession>A0A1V8ZYL7</accession>
<feature type="domain" description="N-acetyltransferase" evidence="1">
    <location>
        <begin position="24"/>
        <end position="190"/>
    </location>
</feature>
<dbReference type="PANTHER" id="PTHR43441:SF11">
    <property type="entry name" value="RIBOSOMAL-PROTEIN-SERINE ACETYLTRANSFERASE"/>
    <property type="match status" value="1"/>
</dbReference>
<dbReference type="EMBL" id="MWIH01000008">
    <property type="protein sequence ID" value="OQO89843.1"/>
    <property type="molecule type" value="Genomic_DNA"/>
</dbReference>
<dbReference type="InterPro" id="IPR051908">
    <property type="entry name" value="Ribosomal_N-acetyltransferase"/>
</dbReference>
<dbReference type="GO" id="GO:1990189">
    <property type="term" value="F:protein N-terminal-serine acetyltransferase activity"/>
    <property type="evidence" value="ECO:0007669"/>
    <property type="project" value="TreeGrafter"/>
</dbReference>
<reference evidence="2 3" key="1">
    <citation type="submission" date="2017-02" db="EMBL/GenBank/DDBJ databases">
        <title>Draft genome of Saccharomonospora sp. 154.</title>
        <authorList>
            <person name="Alonso-Carmona G.S."/>
            <person name="De La Haba R."/>
            <person name="Vera-Gargallo B."/>
            <person name="Sandoval-Trujillo A.H."/>
            <person name="Ramirez-Duran N."/>
            <person name="Ventosa A."/>
        </authorList>
    </citation>
    <scope>NUCLEOTIDE SEQUENCE [LARGE SCALE GENOMIC DNA]</scope>
    <source>
        <strain evidence="2 3">LRS4.154</strain>
    </source>
</reference>
<name>A0A1V8ZYL7_SACPI</name>
<evidence type="ECO:0000259" key="1">
    <source>
        <dbReference type="PROSITE" id="PS51186"/>
    </source>
</evidence>
<dbReference type="AlphaFoldDB" id="A0A1V8ZYL7"/>
<sequence length="195" mass="21963">MPTPALPPEFRPRPSLPVLRTERLTLRAVTSADLDAVYGYLSREEVCRYLLHEPLSREETERKLVLAEKSTALRADGDTARLAVVHDDEVVGEVQLTLVSAATATVEIGWIFSPHVAGRGYATEAARVLLDHAFETLNAHRIIAHLHPDNTGSSRLCERLGMRHEALHRSDLWVKNGWEDTSIYAILRRDWAARR</sequence>
<dbReference type="RefSeq" id="WP_081193993.1">
    <property type="nucleotide sequence ID" value="NZ_MWIH01000008.1"/>
</dbReference>
<dbReference type="GO" id="GO:0005737">
    <property type="term" value="C:cytoplasm"/>
    <property type="evidence" value="ECO:0007669"/>
    <property type="project" value="TreeGrafter"/>
</dbReference>